<organism evidence="2 3">
    <name type="scientific">Hydra vulgaris</name>
    <name type="common">Hydra</name>
    <name type="synonym">Hydra attenuata</name>
    <dbReference type="NCBI Taxonomy" id="6087"/>
    <lineage>
        <taxon>Eukaryota</taxon>
        <taxon>Metazoa</taxon>
        <taxon>Cnidaria</taxon>
        <taxon>Hydrozoa</taxon>
        <taxon>Hydroidolina</taxon>
        <taxon>Anthoathecata</taxon>
        <taxon>Aplanulata</taxon>
        <taxon>Hydridae</taxon>
        <taxon>Hydra</taxon>
    </lineage>
</organism>
<dbReference type="Proteomes" id="UP001652625">
    <property type="component" value="Chromosome 04"/>
</dbReference>
<gene>
    <name evidence="3" type="primary">LOC105845117</name>
</gene>
<reference evidence="3" key="1">
    <citation type="submission" date="2025-08" db="UniProtKB">
        <authorList>
            <consortium name="RefSeq"/>
        </authorList>
    </citation>
    <scope>IDENTIFICATION</scope>
</reference>
<protein>
    <submittedName>
        <fullName evidence="3">SIN3-HDAC complex-associated factor</fullName>
    </submittedName>
</protein>
<proteinExistence type="predicted"/>
<dbReference type="PANTHER" id="PTHR13422">
    <property type="entry name" value="SIN3-HDAC COMPLEX-ASSOCIATED FACTOR"/>
    <property type="match status" value="1"/>
</dbReference>
<dbReference type="RefSeq" id="XP_065652590.1">
    <property type="nucleotide sequence ID" value="XM_065796518.1"/>
</dbReference>
<name>A0ABM4BTV4_HYDVU</name>
<accession>A0ABM4BTV4</accession>
<dbReference type="PANTHER" id="PTHR13422:SF12">
    <property type="entry name" value="SIN3-HDAC COMPLEX-ASSOCIATED FACTOR"/>
    <property type="match status" value="1"/>
</dbReference>
<sequence length="245" mass="27793">MQTERKKVFRSVNGCTVCYAKSGQHPFQNSNKWTKYIQKVFRLNENRTNKVCSSCVKHILKWRRTPKHSRPDLSHIVKTAPLRRPSNRKARTSSSIELDSDKKDGNKNAVTNEIDELSSESDLDGDLDDAYFETSSPDSIFSEEYVMKQYKDASSQTSFLYPALTSPQANAFKLPYIDLSKWRQEQICCGVIFRGPSGEVLVDPKWLNPSCSFCDRSCSTPSPPKESKEINIFDEKLASLLASSS</sequence>
<evidence type="ECO:0000256" key="1">
    <source>
        <dbReference type="SAM" id="MobiDB-lite"/>
    </source>
</evidence>
<evidence type="ECO:0000313" key="2">
    <source>
        <dbReference type="Proteomes" id="UP001652625"/>
    </source>
</evidence>
<dbReference type="GeneID" id="105845117"/>
<keyword evidence="2" id="KW-1185">Reference proteome</keyword>
<feature type="compositionally biased region" description="Acidic residues" evidence="1">
    <location>
        <begin position="113"/>
        <end position="124"/>
    </location>
</feature>
<dbReference type="InterPro" id="IPR026065">
    <property type="entry name" value="FAM60A"/>
</dbReference>
<dbReference type="Pfam" id="PF15396">
    <property type="entry name" value="FAM60A"/>
    <property type="match status" value="1"/>
</dbReference>
<evidence type="ECO:0000313" key="3">
    <source>
        <dbReference type="RefSeq" id="XP_065652590.1"/>
    </source>
</evidence>
<feature type="region of interest" description="Disordered" evidence="1">
    <location>
        <begin position="79"/>
        <end position="124"/>
    </location>
</feature>